<keyword evidence="2" id="KW-1185">Reference proteome</keyword>
<dbReference type="EnsemblPlants" id="PGSC0003DMT400036212">
    <property type="protein sequence ID" value="PGSC0003DMT400036212"/>
    <property type="gene ID" value="PGSC0003DMG400013938"/>
</dbReference>
<sequence length="75" mass="9036">MVSKFEFELSFMDICGREHTYTFPFSLTNEILSIFLSNFFPYSCTQCISPIVRYFCNRNESEGFDQKVFYDFFFL</sequence>
<protein>
    <submittedName>
        <fullName evidence="1">Uncharacterized protein</fullName>
    </submittedName>
</protein>
<dbReference type="Gramene" id="PGSC0003DMT400036212">
    <property type="protein sequence ID" value="PGSC0003DMT400036212"/>
    <property type="gene ID" value="PGSC0003DMG400013938"/>
</dbReference>
<reference evidence="2" key="1">
    <citation type="journal article" date="2011" name="Nature">
        <title>Genome sequence and analysis of the tuber crop potato.</title>
        <authorList>
            <consortium name="The Potato Genome Sequencing Consortium"/>
        </authorList>
    </citation>
    <scope>NUCLEOTIDE SEQUENCE [LARGE SCALE GENOMIC DNA]</scope>
    <source>
        <strain evidence="2">cv. DM1-3 516 R44</strain>
    </source>
</reference>
<name>M1B3D9_SOLTU</name>
<evidence type="ECO:0000313" key="2">
    <source>
        <dbReference type="Proteomes" id="UP000011115"/>
    </source>
</evidence>
<reference evidence="1" key="2">
    <citation type="submission" date="2015-06" db="UniProtKB">
        <authorList>
            <consortium name="EnsemblPlants"/>
        </authorList>
    </citation>
    <scope>IDENTIFICATION</scope>
    <source>
        <strain evidence="1">DM1-3 516 R44</strain>
    </source>
</reference>
<accession>M1B3D9</accession>
<dbReference type="AlphaFoldDB" id="M1B3D9"/>
<organism evidence="1 2">
    <name type="scientific">Solanum tuberosum</name>
    <name type="common">Potato</name>
    <dbReference type="NCBI Taxonomy" id="4113"/>
    <lineage>
        <taxon>Eukaryota</taxon>
        <taxon>Viridiplantae</taxon>
        <taxon>Streptophyta</taxon>
        <taxon>Embryophyta</taxon>
        <taxon>Tracheophyta</taxon>
        <taxon>Spermatophyta</taxon>
        <taxon>Magnoliopsida</taxon>
        <taxon>eudicotyledons</taxon>
        <taxon>Gunneridae</taxon>
        <taxon>Pentapetalae</taxon>
        <taxon>asterids</taxon>
        <taxon>lamiids</taxon>
        <taxon>Solanales</taxon>
        <taxon>Solanaceae</taxon>
        <taxon>Solanoideae</taxon>
        <taxon>Solaneae</taxon>
        <taxon>Solanum</taxon>
    </lineage>
</organism>
<proteinExistence type="predicted"/>
<dbReference type="InParanoid" id="M1B3D9"/>
<evidence type="ECO:0000313" key="1">
    <source>
        <dbReference type="EnsemblPlants" id="PGSC0003DMT400036212"/>
    </source>
</evidence>
<dbReference type="PaxDb" id="4113-PGSC0003DMT400036212"/>
<dbReference type="HOGENOM" id="CLU_2675872_0_0_1"/>
<dbReference type="Proteomes" id="UP000011115">
    <property type="component" value="Unassembled WGS sequence"/>
</dbReference>